<evidence type="ECO:0000256" key="3">
    <source>
        <dbReference type="SAM" id="SignalP"/>
    </source>
</evidence>
<protein>
    <submittedName>
        <fullName evidence="5">SGNH/GDSL hydrolase family protein</fullName>
    </submittedName>
</protein>
<feature type="active site" description="Nucleophile" evidence="1">
    <location>
        <position position="45"/>
    </location>
</feature>
<evidence type="ECO:0000256" key="2">
    <source>
        <dbReference type="PIRSR" id="PIRSR637460-2"/>
    </source>
</evidence>
<dbReference type="CDD" id="cd01823">
    <property type="entry name" value="SEST_like"/>
    <property type="match status" value="1"/>
</dbReference>
<feature type="active site" evidence="1">
    <location>
        <position position="281"/>
    </location>
</feature>
<comment type="caution">
    <text evidence="5">The sequence shown here is derived from an EMBL/GenBank/DDBJ whole genome shotgun (WGS) entry which is preliminary data.</text>
</comment>
<feature type="signal peptide" evidence="3">
    <location>
        <begin position="1"/>
        <end position="27"/>
    </location>
</feature>
<dbReference type="InterPro" id="IPR037460">
    <property type="entry name" value="SEST-like"/>
</dbReference>
<feature type="domain" description="SGNH hydrolase-type esterase" evidence="4">
    <location>
        <begin position="41"/>
        <end position="288"/>
    </location>
</feature>
<dbReference type="InterPro" id="IPR013830">
    <property type="entry name" value="SGNH_hydro"/>
</dbReference>
<accession>A0A3M2L0X6</accession>
<dbReference type="RefSeq" id="WP_122189302.1">
    <property type="nucleotide sequence ID" value="NZ_RFFH01000007.1"/>
</dbReference>
<evidence type="ECO:0000313" key="6">
    <source>
        <dbReference type="Proteomes" id="UP000279275"/>
    </source>
</evidence>
<dbReference type="Gene3D" id="3.40.50.1110">
    <property type="entry name" value="SGNH hydrolase"/>
    <property type="match status" value="1"/>
</dbReference>
<dbReference type="GO" id="GO:0006629">
    <property type="term" value="P:lipid metabolic process"/>
    <property type="evidence" value="ECO:0007669"/>
    <property type="project" value="TreeGrafter"/>
</dbReference>
<keyword evidence="3" id="KW-0732">Signal</keyword>
<dbReference type="SUPFAM" id="SSF52266">
    <property type="entry name" value="SGNH hydrolase"/>
    <property type="match status" value="1"/>
</dbReference>
<dbReference type="GO" id="GO:0016788">
    <property type="term" value="F:hydrolase activity, acting on ester bonds"/>
    <property type="evidence" value="ECO:0007669"/>
    <property type="project" value="InterPro"/>
</dbReference>
<organism evidence="5 6">
    <name type="scientific">Nocardia stercoris</name>
    <dbReference type="NCBI Taxonomy" id="2483361"/>
    <lineage>
        <taxon>Bacteria</taxon>
        <taxon>Bacillati</taxon>
        <taxon>Actinomycetota</taxon>
        <taxon>Actinomycetes</taxon>
        <taxon>Mycobacteriales</taxon>
        <taxon>Nocardiaceae</taxon>
        <taxon>Nocardia</taxon>
    </lineage>
</organism>
<keyword evidence="5" id="KW-0378">Hydrolase</keyword>
<keyword evidence="6" id="KW-1185">Reference proteome</keyword>
<proteinExistence type="predicted"/>
<feature type="disulfide bond" evidence="2">
    <location>
        <begin position="61"/>
        <end position="89"/>
    </location>
</feature>
<gene>
    <name evidence="5" type="ORF">EBN03_18515</name>
</gene>
<dbReference type="PANTHER" id="PTHR37981:SF1">
    <property type="entry name" value="SGNH HYDROLASE-TYPE ESTERASE DOMAIN-CONTAINING PROTEIN"/>
    <property type="match status" value="1"/>
</dbReference>
<evidence type="ECO:0000313" key="5">
    <source>
        <dbReference type="EMBL" id="RMI31352.1"/>
    </source>
</evidence>
<dbReference type="InterPro" id="IPR036514">
    <property type="entry name" value="SGNH_hydro_sf"/>
</dbReference>
<dbReference type="Pfam" id="PF13472">
    <property type="entry name" value="Lipase_GDSL_2"/>
    <property type="match status" value="1"/>
</dbReference>
<dbReference type="PANTHER" id="PTHR37981">
    <property type="entry name" value="LIPASE 2"/>
    <property type="match status" value="1"/>
</dbReference>
<evidence type="ECO:0000259" key="4">
    <source>
        <dbReference type="Pfam" id="PF13472"/>
    </source>
</evidence>
<dbReference type="OrthoDB" id="4529562at2"/>
<name>A0A3M2L0X6_9NOCA</name>
<dbReference type="AlphaFoldDB" id="A0A3M2L0X6"/>
<evidence type="ECO:0000256" key="1">
    <source>
        <dbReference type="PIRSR" id="PIRSR637460-1"/>
    </source>
</evidence>
<dbReference type="Proteomes" id="UP000279275">
    <property type="component" value="Unassembled WGS sequence"/>
</dbReference>
<feature type="chain" id="PRO_5017964121" evidence="3">
    <location>
        <begin position="28"/>
        <end position="300"/>
    </location>
</feature>
<sequence length="300" mass="31236">MSTYGRWLLAAAVAAVVPAGSQVVAQAAPAADSSTGADVVVFGDSFASDEPLVSHEAVDDCVRSATSWPNQLKALTGLTGTGKFVDESCSGGSIDTGTGYTLTVQARLAAQAGAFGPDTKLVAVQLGMKDSWRNGTVDGPYSKMTACDGFDLSCLDTDQTWVTDDHGITGTAFADRMRKVVDYIRYYAPNARIVLVGYPEEQAPGTTTLCQKVGPVSIPVPYAPMTGYLDWLDKAQREAAGLLGAEFLDVRALTAGHGLCAPEPWVADVNPPDIGQPITLHPLPAGNTAVAEALASRVTG</sequence>
<dbReference type="EMBL" id="RFFH01000007">
    <property type="protein sequence ID" value="RMI31352.1"/>
    <property type="molecule type" value="Genomic_DNA"/>
</dbReference>
<keyword evidence="2" id="KW-1015">Disulfide bond</keyword>
<reference evidence="5 6" key="1">
    <citation type="submission" date="2018-10" db="EMBL/GenBank/DDBJ databases">
        <title>Isolation from cow dung.</title>
        <authorList>
            <person name="Ling L."/>
        </authorList>
    </citation>
    <scope>NUCLEOTIDE SEQUENCE [LARGE SCALE GENOMIC DNA]</scope>
    <source>
        <strain evidence="5 6">NEAU-LL90</strain>
    </source>
</reference>